<evidence type="ECO:0000313" key="1">
    <source>
        <dbReference type="EMBL" id="CAM9477073.1"/>
    </source>
</evidence>
<evidence type="ECO:0000313" key="2">
    <source>
        <dbReference type="Proteomes" id="UP001162501"/>
    </source>
</evidence>
<organism evidence="1 2">
    <name type="scientific">Rangifer tarandus platyrhynchus</name>
    <name type="common">Svalbard reindeer</name>
    <dbReference type="NCBI Taxonomy" id="3082113"/>
    <lineage>
        <taxon>Eukaryota</taxon>
        <taxon>Metazoa</taxon>
        <taxon>Chordata</taxon>
        <taxon>Craniata</taxon>
        <taxon>Vertebrata</taxon>
        <taxon>Euteleostomi</taxon>
        <taxon>Mammalia</taxon>
        <taxon>Eutheria</taxon>
        <taxon>Laurasiatheria</taxon>
        <taxon>Artiodactyla</taxon>
        <taxon>Ruminantia</taxon>
        <taxon>Pecora</taxon>
        <taxon>Cervidae</taxon>
        <taxon>Odocoileinae</taxon>
        <taxon>Rangifer</taxon>
    </lineage>
</organism>
<dbReference type="Proteomes" id="UP001162501">
    <property type="component" value="Chromosome 11"/>
</dbReference>
<gene>
    <name evidence="1" type="ORF">MRATA1EN22A_LOCUS3053</name>
</gene>
<proteinExistence type="predicted"/>
<dbReference type="EMBL" id="OX596095">
    <property type="protein sequence ID" value="CAM9477073.1"/>
    <property type="molecule type" value="Genomic_DNA"/>
</dbReference>
<protein>
    <submittedName>
        <fullName evidence="1">Uncharacterized protein</fullName>
    </submittedName>
</protein>
<accession>A0AC59Y8H5</accession>
<sequence>MLKQRGKAFGPCSGGTLSPQGQEVMEIASEDAQRERGEWAGGPLMVSSEFMTDRPVLYWPHSRDPHICGSLEQGAWPVLSALQPAHMAPARCEEGEAPRCQAPSAVGGVNTLVSASSSVDQAGSTSAASVPGGPQCSFPPKFVLSPLSP</sequence>
<name>A0AC59Y8H5_RANTA</name>
<reference evidence="1" key="1">
    <citation type="submission" date="2023-05" db="EMBL/GenBank/DDBJ databases">
        <authorList>
            <consortium name="ELIXIR-Norway"/>
        </authorList>
    </citation>
    <scope>NUCLEOTIDE SEQUENCE</scope>
</reference>
<reference evidence="1" key="2">
    <citation type="submission" date="2025-03" db="EMBL/GenBank/DDBJ databases">
        <authorList>
            <consortium name="ELIXIR-Norway"/>
            <consortium name="Elixir Norway"/>
        </authorList>
    </citation>
    <scope>NUCLEOTIDE SEQUENCE</scope>
</reference>